<dbReference type="AlphaFoldDB" id="A0A9Q1GJQ0"/>
<organism evidence="1 2">
    <name type="scientific">Carnegiea gigantea</name>
    <dbReference type="NCBI Taxonomy" id="171969"/>
    <lineage>
        <taxon>Eukaryota</taxon>
        <taxon>Viridiplantae</taxon>
        <taxon>Streptophyta</taxon>
        <taxon>Embryophyta</taxon>
        <taxon>Tracheophyta</taxon>
        <taxon>Spermatophyta</taxon>
        <taxon>Magnoliopsida</taxon>
        <taxon>eudicotyledons</taxon>
        <taxon>Gunneridae</taxon>
        <taxon>Pentapetalae</taxon>
        <taxon>Caryophyllales</taxon>
        <taxon>Cactineae</taxon>
        <taxon>Cactaceae</taxon>
        <taxon>Cactoideae</taxon>
        <taxon>Echinocereeae</taxon>
        <taxon>Carnegiea</taxon>
    </lineage>
</organism>
<evidence type="ECO:0000313" key="1">
    <source>
        <dbReference type="EMBL" id="KAJ8421258.1"/>
    </source>
</evidence>
<keyword evidence="2" id="KW-1185">Reference proteome</keyword>
<sequence length="168" mass="19618">MDRDRSWMNHRAISDRRKLNYTVRVNEFLELTFGGKEDETKAVMSHYGMKAVMSHYGKIWRNWIRMDKDAKTRLFDKIKVKWNLPTEADGINVAHALELQSAKYEEFKELHMSQIEKEGADNLSLKEAYLLLMKEKLGYHRGLGPGPQPPRKVRGQSTEVRVKVDAKI</sequence>
<dbReference type="EMBL" id="JAKOGI010002830">
    <property type="protein sequence ID" value="KAJ8421258.1"/>
    <property type="molecule type" value="Genomic_DNA"/>
</dbReference>
<evidence type="ECO:0000313" key="2">
    <source>
        <dbReference type="Proteomes" id="UP001153076"/>
    </source>
</evidence>
<accession>A0A9Q1GJQ0</accession>
<gene>
    <name evidence="1" type="ORF">Cgig2_008626</name>
</gene>
<proteinExistence type="predicted"/>
<protein>
    <submittedName>
        <fullName evidence="1">Uncharacterized protein</fullName>
    </submittedName>
</protein>
<comment type="caution">
    <text evidence="1">The sequence shown here is derived from an EMBL/GenBank/DDBJ whole genome shotgun (WGS) entry which is preliminary data.</text>
</comment>
<reference evidence="1" key="1">
    <citation type="submission" date="2022-04" db="EMBL/GenBank/DDBJ databases">
        <title>Carnegiea gigantea Genome sequencing and assembly v2.</title>
        <authorList>
            <person name="Copetti D."/>
            <person name="Sanderson M.J."/>
            <person name="Burquez A."/>
            <person name="Wojciechowski M.F."/>
        </authorList>
    </citation>
    <scope>NUCLEOTIDE SEQUENCE</scope>
    <source>
        <strain evidence="1">SGP5-SGP5p</strain>
        <tissue evidence="1">Aerial part</tissue>
    </source>
</reference>
<name>A0A9Q1GJQ0_9CARY</name>
<dbReference type="Proteomes" id="UP001153076">
    <property type="component" value="Unassembled WGS sequence"/>
</dbReference>